<dbReference type="GO" id="GO:0004113">
    <property type="term" value="F:2',3'-cyclic-nucleotide 3'-phosphodiesterase activity"/>
    <property type="evidence" value="ECO:0007669"/>
    <property type="project" value="TreeGrafter"/>
</dbReference>
<organism evidence="1 2">
    <name type="scientific">Dillenia turbinata</name>
    <dbReference type="NCBI Taxonomy" id="194707"/>
    <lineage>
        <taxon>Eukaryota</taxon>
        <taxon>Viridiplantae</taxon>
        <taxon>Streptophyta</taxon>
        <taxon>Embryophyta</taxon>
        <taxon>Tracheophyta</taxon>
        <taxon>Spermatophyta</taxon>
        <taxon>Magnoliopsida</taxon>
        <taxon>eudicotyledons</taxon>
        <taxon>Gunneridae</taxon>
        <taxon>Pentapetalae</taxon>
        <taxon>Dilleniales</taxon>
        <taxon>Dilleniaceae</taxon>
        <taxon>Dillenia</taxon>
    </lineage>
</organism>
<dbReference type="InterPro" id="IPR009097">
    <property type="entry name" value="Cyclic_Pdiesterase"/>
</dbReference>
<dbReference type="PANTHER" id="PTHR28141:SF1">
    <property type="entry name" value="2',3'-CYCLIC-NUCLEOTIDE 3'-PHOSPHODIESTERASE"/>
    <property type="match status" value="1"/>
</dbReference>
<dbReference type="Gene3D" id="3.90.1140.10">
    <property type="entry name" value="Cyclic phosphodiesterase"/>
    <property type="match status" value="1"/>
</dbReference>
<protein>
    <submittedName>
        <fullName evidence="1">2',3'-cyclic-nucleotide 3'-phosphodiesterase</fullName>
    </submittedName>
</protein>
<dbReference type="GO" id="GO:0009187">
    <property type="term" value="P:cyclic nucleotide metabolic process"/>
    <property type="evidence" value="ECO:0007669"/>
    <property type="project" value="TreeGrafter"/>
</dbReference>
<dbReference type="FunFam" id="3.90.1140.10:FF:000007">
    <property type="entry name" value="Cyclic phosphodiesterase"/>
    <property type="match status" value="1"/>
</dbReference>
<gene>
    <name evidence="1" type="ORF">RJ641_002371</name>
</gene>
<evidence type="ECO:0000313" key="1">
    <source>
        <dbReference type="EMBL" id="KAK6932747.1"/>
    </source>
</evidence>
<evidence type="ECO:0000313" key="2">
    <source>
        <dbReference type="Proteomes" id="UP001370490"/>
    </source>
</evidence>
<name>A0AAN8ZCG2_9MAGN</name>
<keyword evidence="2" id="KW-1185">Reference proteome</keyword>
<dbReference type="AlphaFoldDB" id="A0AAN8ZCG2"/>
<dbReference type="Proteomes" id="UP001370490">
    <property type="component" value="Unassembled WGS sequence"/>
</dbReference>
<dbReference type="Pfam" id="PF07823">
    <property type="entry name" value="CPDase"/>
    <property type="match status" value="1"/>
</dbReference>
<dbReference type="SUPFAM" id="SSF55144">
    <property type="entry name" value="LigT-like"/>
    <property type="match status" value="1"/>
</dbReference>
<proteinExistence type="predicted"/>
<accession>A0AAN8ZCG2</accession>
<sequence>MFIPLATSRMLKLQDIRACHLHPKQHLPLPPPKKPKHAYSVWALPPGNVKERLKKLMSGLRSEFGGPEFHPHITVVGAISLTESDAIQKLKTSCDGLKAYTASVAKVATGTFFYQCVFLLLQTTPEVMEASARCTSHFGYKKSAPYVPHLSLLYGDFSDEEKKKAQQKAEALDESISSLSFPITHLALFETDTEDKTTKSWKKIAENI</sequence>
<dbReference type="PIRSF" id="PIRSF017903">
    <property type="entry name" value="CPDase_plant"/>
    <property type="match status" value="1"/>
</dbReference>
<dbReference type="InterPro" id="IPR012386">
    <property type="entry name" value="Cyclic-nucl_3Pdiesterase"/>
</dbReference>
<reference evidence="1 2" key="1">
    <citation type="submission" date="2023-12" db="EMBL/GenBank/DDBJ databases">
        <title>A high-quality genome assembly for Dillenia turbinata (Dilleniales).</title>
        <authorList>
            <person name="Chanderbali A."/>
        </authorList>
    </citation>
    <scope>NUCLEOTIDE SEQUENCE [LARGE SCALE GENOMIC DNA]</scope>
    <source>
        <strain evidence="1">LSX21</strain>
        <tissue evidence="1">Leaf</tissue>
    </source>
</reference>
<dbReference type="EMBL" id="JBAMMX010000010">
    <property type="protein sequence ID" value="KAK6932747.1"/>
    <property type="molecule type" value="Genomic_DNA"/>
</dbReference>
<dbReference type="PANTHER" id="PTHR28141">
    <property type="entry name" value="2',3'-CYCLIC-NUCLEOTIDE 3'-PHOSPHODIESTERASE"/>
    <property type="match status" value="1"/>
</dbReference>
<comment type="caution">
    <text evidence="1">The sequence shown here is derived from an EMBL/GenBank/DDBJ whole genome shotgun (WGS) entry which is preliminary data.</text>
</comment>